<dbReference type="EMBL" id="ABYH01000347">
    <property type="protein sequence ID" value="EEC95407.1"/>
    <property type="molecule type" value="Genomic_DNA"/>
</dbReference>
<gene>
    <name evidence="1" type="ORF">PRABACTJOHN_03207</name>
</gene>
<comment type="caution">
    <text evidence="1">The sequence shown here is derived from an EMBL/GenBank/DDBJ whole genome shotgun (WGS) entry which is preliminary data.</text>
</comment>
<accession>B7BDT2</accession>
<dbReference type="AlphaFoldDB" id="B7BDT2"/>
<organism evidence="1 2">
    <name type="scientific">Parabacteroides johnsonii DSM 18315</name>
    <dbReference type="NCBI Taxonomy" id="537006"/>
    <lineage>
        <taxon>Bacteria</taxon>
        <taxon>Pseudomonadati</taxon>
        <taxon>Bacteroidota</taxon>
        <taxon>Bacteroidia</taxon>
        <taxon>Bacteroidales</taxon>
        <taxon>Tannerellaceae</taxon>
        <taxon>Parabacteroides</taxon>
    </lineage>
</organism>
<reference evidence="1 2" key="1">
    <citation type="submission" date="2008-10" db="EMBL/GenBank/DDBJ databases">
        <title>Draft genome sequence of Parabacteroides johnsonii (DSM 18315).</title>
        <authorList>
            <person name="Sudarsanam P."/>
            <person name="Ley R."/>
            <person name="Guruge J."/>
            <person name="Turnbaugh P.J."/>
            <person name="Mahowald M."/>
            <person name="Liep D."/>
            <person name="Gordon J."/>
        </authorList>
    </citation>
    <scope>NUCLEOTIDE SEQUENCE [LARGE SCALE GENOMIC DNA]</scope>
    <source>
        <strain evidence="1 2">DSM 18315</strain>
    </source>
</reference>
<dbReference type="HOGENOM" id="CLU_3284816_0_0_10"/>
<evidence type="ECO:0000313" key="2">
    <source>
        <dbReference type="Proteomes" id="UP000005510"/>
    </source>
</evidence>
<dbReference type="Proteomes" id="UP000005510">
    <property type="component" value="Unassembled WGS sequence"/>
</dbReference>
<reference evidence="1 2" key="2">
    <citation type="submission" date="2008-10" db="EMBL/GenBank/DDBJ databases">
        <authorList>
            <person name="Fulton L."/>
            <person name="Clifton S."/>
            <person name="Fulton B."/>
            <person name="Xu J."/>
            <person name="Minx P."/>
            <person name="Pepin K.H."/>
            <person name="Johnson M."/>
            <person name="Bhonagiri V."/>
            <person name="Nash W.E."/>
            <person name="Mardis E.R."/>
            <person name="Wilson R.K."/>
        </authorList>
    </citation>
    <scope>NUCLEOTIDE SEQUENCE [LARGE SCALE GENOMIC DNA]</scope>
    <source>
        <strain evidence="1 2">DSM 18315</strain>
    </source>
</reference>
<protein>
    <submittedName>
        <fullName evidence="1">Uncharacterized protein</fullName>
    </submittedName>
</protein>
<proteinExistence type="predicted"/>
<name>B7BDT2_9BACT</name>
<sequence>MIAYMMQGNFPELLSFTVVTTCVSKYNKHLEESEMYPFTN</sequence>
<evidence type="ECO:0000313" key="1">
    <source>
        <dbReference type="EMBL" id="EEC95407.1"/>
    </source>
</evidence>
<dbReference type="STRING" id="537006.PRABACTJOHN_03207"/>